<reference evidence="2 3" key="1">
    <citation type="submission" date="2018-07" db="EMBL/GenBank/DDBJ databases">
        <title>Dyadobacter roseus sp. nov., isolated from rose rhizosphere soil.</title>
        <authorList>
            <person name="Chen L."/>
        </authorList>
    </citation>
    <scope>NUCLEOTIDE SEQUENCE [LARGE SCALE GENOMIC DNA]</scope>
    <source>
        <strain evidence="2 3">RS19</strain>
    </source>
</reference>
<evidence type="ECO:0000313" key="2">
    <source>
        <dbReference type="EMBL" id="REA60673.1"/>
    </source>
</evidence>
<feature type="domain" description="VOC" evidence="1">
    <location>
        <begin position="2"/>
        <end position="114"/>
    </location>
</feature>
<evidence type="ECO:0000313" key="3">
    <source>
        <dbReference type="Proteomes" id="UP000256373"/>
    </source>
</evidence>
<sequence>MKFEKSNPILYSTDIKKSLQYYIEVLGFENSWEWGDPVDFGGIAKDGVEIFFCLHGQGHPGTWIAIIVDDVDAYYNTIKEKGARILSPPEDKAWNMREMFVEDPDGHVLRIGQRIECA</sequence>
<dbReference type="OrthoDB" id="66829at2"/>
<comment type="caution">
    <text evidence="2">The sequence shown here is derived from an EMBL/GenBank/DDBJ whole genome shotgun (WGS) entry which is preliminary data.</text>
</comment>
<dbReference type="EMBL" id="QNUL01000010">
    <property type="protein sequence ID" value="REA60673.1"/>
    <property type="molecule type" value="Genomic_DNA"/>
</dbReference>
<dbReference type="RefSeq" id="WP_115831559.1">
    <property type="nucleotide sequence ID" value="NZ_QNUL01000010.1"/>
</dbReference>
<dbReference type="PANTHER" id="PTHR36503">
    <property type="entry name" value="BLR2520 PROTEIN"/>
    <property type="match status" value="1"/>
</dbReference>
<keyword evidence="3" id="KW-1185">Reference proteome</keyword>
<dbReference type="PANTHER" id="PTHR36503:SF1">
    <property type="entry name" value="BLR2520 PROTEIN"/>
    <property type="match status" value="1"/>
</dbReference>
<evidence type="ECO:0000259" key="1">
    <source>
        <dbReference type="PROSITE" id="PS51819"/>
    </source>
</evidence>
<dbReference type="SUPFAM" id="SSF54593">
    <property type="entry name" value="Glyoxalase/Bleomycin resistance protein/Dihydroxybiphenyl dioxygenase"/>
    <property type="match status" value="1"/>
</dbReference>
<proteinExistence type="predicted"/>
<accession>A0A3D8YAD0</accession>
<dbReference type="InterPro" id="IPR037523">
    <property type="entry name" value="VOC_core"/>
</dbReference>
<protein>
    <submittedName>
        <fullName evidence="2">Bleomycin resistance family protein</fullName>
    </submittedName>
</protein>
<dbReference type="Pfam" id="PF00903">
    <property type="entry name" value="Glyoxalase"/>
    <property type="match status" value="1"/>
</dbReference>
<organism evidence="2 3">
    <name type="scientific">Dyadobacter luteus</name>
    <dbReference type="NCBI Taxonomy" id="2259619"/>
    <lineage>
        <taxon>Bacteria</taxon>
        <taxon>Pseudomonadati</taxon>
        <taxon>Bacteroidota</taxon>
        <taxon>Cytophagia</taxon>
        <taxon>Cytophagales</taxon>
        <taxon>Spirosomataceae</taxon>
        <taxon>Dyadobacter</taxon>
    </lineage>
</organism>
<dbReference type="AlphaFoldDB" id="A0A3D8YAD0"/>
<dbReference type="InterPro" id="IPR004360">
    <property type="entry name" value="Glyas_Fos-R_dOase_dom"/>
</dbReference>
<dbReference type="Gene3D" id="3.10.180.10">
    <property type="entry name" value="2,3-Dihydroxybiphenyl 1,2-Dioxygenase, domain 1"/>
    <property type="match status" value="1"/>
</dbReference>
<gene>
    <name evidence="2" type="ORF">DSL64_14135</name>
</gene>
<dbReference type="PROSITE" id="PS51819">
    <property type="entry name" value="VOC"/>
    <property type="match status" value="1"/>
</dbReference>
<dbReference type="Proteomes" id="UP000256373">
    <property type="component" value="Unassembled WGS sequence"/>
</dbReference>
<name>A0A3D8YAD0_9BACT</name>
<dbReference type="InterPro" id="IPR029068">
    <property type="entry name" value="Glyas_Bleomycin-R_OHBP_Dase"/>
</dbReference>